<gene>
    <name evidence="2" type="ORF">SEMRO_1571_G283331.1</name>
</gene>
<feature type="signal peptide" evidence="1">
    <location>
        <begin position="1"/>
        <end position="21"/>
    </location>
</feature>
<proteinExistence type="predicted"/>
<organism evidence="2 3">
    <name type="scientific">Seminavis robusta</name>
    <dbReference type="NCBI Taxonomy" id="568900"/>
    <lineage>
        <taxon>Eukaryota</taxon>
        <taxon>Sar</taxon>
        <taxon>Stramenopiles</taxon>
        <taxon>Ochrophyta</taxon>
        <taxon>Bacillariophyta</taxon>
        <taxon>Bacillariophyceae</taxon>
        <taxon>Bacillariophycidae</taxon>
        <taxon>Naviculales</taxon>
        <taxon>Naviculaceae</taxon>
        <taxon>Seminavis</taxon>
    </lineage>
</organism>
<evidence type="ECO:0000313" key="3">
    <source>
        <dbReference type="Proteomes" id="UP001153069"/>
    </source>
</evidence>
<protein>
    <submittedName>
        <fullName evidence="2">Uncharacterized protein</fullName>
    </submittedName>
</protein>
<comment type="caution">
    <text evidence="2">The sequence shown here is derived from an EMBL/GenBank/DDBJ whole genome shotgun (WGS) entry which is preliminary data.</text>
</comment>
<evidence type="ECO:0000256" key="1">
    <source>
        <dbReference type="SAM" id="SignalP"/>
    </source>
</evidence>
<sequence>MGVHMDRWALFILSLLPRIRAVSLNFDDIPQERRQEAATNLTNAMSYLNTTRELSMTLHQATARDTLDVFLKAAFHPRGPRSLWRGIVRDQSREPFHFVERQPHPKLSIRLQKRFSASTNRSTKKEYIFDLSLRQQRYERQGSAASRICSQPFLQLLEEDHHTLCHLARYCVDMADKDTTQRKLDKIKFLIVLNCYHNRRALLFGPDATTKDWFRVIASPRGCDPLSVAFYYLSRNPTLILGGSIAPLDNKAT</sequence>
<evidence type="ECO:0000313" key="2">
    <source>
        <dbReference type="EMBL" id="CAB9524707.1"/>
    </source>
</evidence>
<accession>A0A9N8EMV2</accession>
<feature type="chain" id="PRO_5040492155" evidence="1">
    <location>
        <begin position="22"/>
        <end position="253"/>
    </location>
</feature>
<name>A0A9N8EMV2_9STRA</name>
<dbReference type="EMBL" id="CAICTM010001569">
    <property type="protein sequence ID" value="CAB9524707.1"/>
    <property type="molecule type" value="Genomic_DNA"/>
</dbReference>
<reference evidence="2" key="1">
    <citation type="submission" date="2020-06" db="EMBL/GenBank/DDBJ databases">
        <authorList>
            <consortium name="Plant Systems Biology data submission"/>
        </authorList>
    </citation>
    <scope>NUCLEOTIDE SEQUENCE</scope>
    <source>
        <strain evidence="2">D6</strain>
    </source>
</reference>
<keyword evidence="3" id="KW-1185">Reference proteome</keyword>
<keyword evidence="1" id="KW-0732">Signal</keyword>
<dbReference type="AlphaFoldDB" id="A0A9N8EMV2"/>
<dbReference type="Proteomes" id="UP001153069">
    <property type="component" value="Unassembled WGS sequence"/>
</dbReference>